<keyword evidence="2 4" id="KW-0560">Oxidoreductase</keyword>
<name>A0ABW1A8R4_9ACTN</name>
<feature type="domain" description="Aldehyde dehydrogenase" evidence="5">
    <location>
        <begin position="20"/>
        <end position="484"/>
    </location>
</feature>
<dbReference type="InterPro" id="IPR015590">
    <property type="entry name" value="Aldehyde_DH_dom"/>
</dbReference>
<evidence type="ECO:0000256" key="3">
    <source>
        <dbReference type="PROSITE-ProRule" id="PRU10007"/>
    </source>
</evidence>
<keyword evidence="7" id="KW-1185">Reference proteome</keyword>
<dbReference type="NCBIfam" id="TIGR04284">
    <property type="entry name" value="aldehy_Rv0768"/>
    <property type="match status" value="1"/>
</dbReference>
<protein>
    <submittedName>
        <fullName evidence="6">Aldehyde dehydrogenase</fullName>
        <ecNumber evidence="6">1.2.1.-</ecNumber>
    </submittedName>
</protein>
<dbReference type="Proteomes" id="UP001596074">
    <property type="component" value="Unassembled WGS sequence"/>
</dbReference>
<dbReference type="InterPro" id="IPR016161">
    <property type="entry name" value="Ald_DH/histidinol_DH"/>
</dbReference>
<dbReference type="InterPro" id="IPR029510">
    <property type="entry name" value="Ald_DH_CS_GLU"/>
</dbReference>
<feature type="active site" evidence="3">
    <location>
        <position position="259"/>
    </location>
</feature>
<dbReference type="PROSITE" id="PS00687">
    <property type="entry name" value="ALDEHYDE_DEHYDR_GLU"/>
    <property type="match status" value="1"/>
</dbReference>
<dbReference type="PANTHER" id="PTHR42804:SF1">
    <property type="entry name" value="ALDEHYDE DEHYDROGENASE-RELATED"/>
    <property type="match status" value="1"/>
</dbReference>
<evidence type="ECO:0000313" key="7">
    <source>
        <dbReference type="Proteomes" id="UP001596074"/>
    </source>
</evidence>
<dbReference type="InterPro" id="IPR016162">
    <property type="entry name" value="Ald_DH_N"/>
</dbReference>
<evidence type="ECO:0000256" key="1">
    <source>
        <dbReference type="ARBA" id="ARBA00009986"/>
    </source>
</evidence>
<dbReference type="CDD" id="cd07089">
    <property type="entry name" value="ALDH_CddD-AldA-like"/>
    <property type="match status" value="1"/>
</dbReference>
<dbReference type="InterPro" id="IPR026460">
    <property type="entry name" value="Aldehyde_dehydrogenase_Rv0768"/>
</dbReference>
<organism evidence="6 7">
    <name type="scientific">Actinomadura rugatobispora</name>
    <dbReference type="NCBI Taxonomy" id="1994"/>
    <lineage>
        <taxon>Bacteria</taxon>
        <taxon>Bacillati</taxon>
        <taxon>Actinomycetota</taxon>
        <taxon>Actinomycetes</taxon>
        <taxon>Streptosporangiales</taxon>
        <taxon>Thermomonosporaceae</taxon>
        <taxon>Actinomadura</taxon>
    </lineage>
</organism>
<dbReference type="PANTHER" id="PTHR42804">
    <property type="entry name" value="ALDEHYDE DEHYDROGENASE"/>
    <property type="match status" value="1"/>
</dbReference>
<dbReference type="RefSeq" id="WP_378287831.1">
    <property type="nucleotide sequence ID" value="NZ_JBHSON010000076.1"/>
</dbReference>
<proteinExistence type="inferred from homology"/>
<gene>
    <name evidence="6" type="ORF">ACFPZN_40210</name>
</gene>
<dbReference type="Gene3D" id="3.40.309.10">
    <property type="entry name" value="Aldehyde Dehydrogenase, Chain A, domain 2"/>
    <property type="match status" value="1"/>
</dbReference>
<accession>A0ABW1A8R4</accession>
<comment type="similarity">
    <text evidence="1 4">Belongs to the aldehyde dehydrogenase family.</text>
</comment>
<dbReference type="InterPro" id="IPR016163">
    <property type="entry name" value="Ald_DH_C"/>
</dbReference>
<dbReference type="EMBL" id="JBHSON010000076">
    <property type="protein sequence ID" value="MFC5751870.1"/>
    <property type="molecule type" value="Genomic_DNA"/>
</dbReference>
<reference evidence="7" key="1">
    <citation type="journal article" date="2019" name="Int. J. Syst. Evol. Microbiol.">
        <title>The Global Catalogue of Microorganisms (GCM) 10K type strain sequencing project: providing services to taxonomists for standard genome sequencing and annotation.</title>
        <authorList>
            <consortium name="The Broad Institute Genomics Platform"/>
            <consortium name="The Broad Institute Genome Sequencing Center for Infectious Disease"/>
            <person name="Wu L."/>
            <person name="Ma J."/>
        </authorList>
    </citation>
    <scope>NUCLEOTIDE SEQUENCE [LARGE SCALE GENOMIC DNA]</scope>
    <source>
        <strain evidence="7">KCTC 42087</strain>
    </source>
</reference>
<dbReference type="Pfam" id="PF00171">
    <property type="entry name" value="Aldedh"/>
    <property type="match status" value="1"/>
</dbReference>
<dbReference type="GO" id="GO:0016491">
    <property type="term" value="F:oxidoreductase activity"/>
    <property type="evidence" value="ECO:0007669"/>
    <property type="project" value="UniProtKB-KW"/>
</dbReference>
<dbReference type="EC" id="1.2.1.-" evidence="6"/>
<evidence type="ECO:0000259" key="5">
    <source>
        <dbReference type="Pfam" id="PF00171"/>
    </source>
</evidence>
<sequence>MPEVECEERMLIGGRLVPASGGGTFPDVNPATEERIGVAADATAADMDAAIGAARAAFDGTDWAADPAFRARCLRQLQQALAKHAEELRATIVAEAGAPVALTHGAQLDIPVEGLGWVADLAERYAWTTDLGVAEPYGIRSHRYLRREPVGVVGAITPWNFPMQINLAKVGPALAAGNTVVLKPAPDTPYTATLLGRLAAEETDLPPGVLNVVTSSRHEIGQLLAEDERVDMVSFTGSTATGRTVMRAGAGTIKKVFLELGGKSALLALDDADLKKAVGNAAFQITTHAGQGCAILTRLVLPRSRYEEGLEMLVETLRGWPYGDPTDPGNLMGPLISERQRERVRGHIATGLREGARLALGGGVPAHLPTGHYVEPTVLADVHPDATVAQEEIFGPVIAVLAHDGDDDAVRIANNSRYGLSGMVVSASDERARAVAHRVRTGTISVNGGLFYGADAPFGGYRQSGVGRESGVAGFEEYLEIKTIAETG</sequence>
<comment type="caution">
    <text evidence="6">The sequence shown here is derived from an EMBL/GenBank/DDBJ whole genome shotgun (WGS) entry which is preliminary data.</text>
</comment>
<evidence type="ECO:0000256" key="4">
    <source>
        <dbReference type="RuleBase" id="RU003345"/>
    </source>
</evidence>
<evidence type="ECO:0000313" key="6">
    <source>
        <dbReference type="EMBL" id="MFC5751870.1"/>
    </source>
</evidence>
<dbReference type="Gene3D" id="3.40.605.10">
    <property type="entry name" value="Aldehyde Dehydrogenase, Chain A, domain 1"/>
    <property type="match status" value="1"/>
</dbReference>
<dbReference type="SUPFAM" id="SSF53720">
    <property type="entry name" value="ALDH-like"/>
    <property type="match status" value="1"/>
</dbReference>
<evidence type="ECO:0000256" key="2">
    <source>
        <dbReference type="ARBA" id="ARBA00023002"/>
    </source>
</evidence>